<name>A0A2R4XGB8_9BURK</name>
<evidence type="ECO:0000259" key="6">
    <source>
        <dbReference type="Pfam" id="PF00441"/>
    </source>
</evidence>
<keyword evidence="3" id="KW-0285">Flavoprotein</keyword>
<dbReference type="Proteomes" id="UP000244571">
    <property type="component" value="Chromosome"/>
</dbReference>
<evidence type="ECO:0000256" key="1">
    <source>
        <dbReference type="ARBA" id="ARBA00001974"/>
    </source>
</evidence>
<evidence type="ECO:0008006" key="10">
    <source>
        <dbReference type="Google" id="ProtNLM"/>
    </source>
</evidence>
<keyword evidence="4" id="KW-0274">FAD</keyword>
<evidence type="ECO:0000256" key="4">
    <source>
        <dbReference type="ARBA" id="ARBA00022827"/>
    </source>
</evidence>
<feature type="domain" description="Acyl-CoA dehydrogenase/oxidase C-terminal" evidence="6">
    <location>
        <begin position="249"/>
        <end position="376"/>
    </location>
</feature>
<keyword evidence="9" id="KW-1185">Reference proteome</keyword>
<dbReference type="InterPro" id="IPR013786">
    <property type="entry name" value="AcylCoA_DH/ox_N"/>
</dbReference>
<dbReference type="SUPFAM" id="SSF56645">
    <property type="entry name" value="Acyl-CoA dehydrogenase NM domain-like"/>
    <property type="match status" value="1"/>
</dbReference>
<dbReference type="Gene3D" id="1.10.540.10">
    <property type="entry name" value="Acyl-CoA dehydrogenase/oxidase, N-terminal domain"/>
    <property type="match status" value="1"/>
</dbReference>
<dbReference type="KEGG" id="boz:DBV39_02815"/>
<dbReference type="InterPro" id="IPR036250">
    <property type="entry name" value="AcylCo_DH-like_C"/>
</dbReference>
<dbReference type="OrthoDB" id="8631480at2"/>
<dbReference type="RefSeq" id="WP_108620266.1">
    <property type="nucleotide sequence ID" value="NZ_CP028901.1"/>
</dbReference>
<dbReference type="InterPro" id="IPR009075">
    <property type="entry name" value="AcylCo_DH/oxidase_C"/>
</dbReference>
<dbReference type="Pfam" id="PF00441">
    <property type="entry name" value="Acyl-CoA_dh_1"/>
    <property type="match status" value="1"/>
</dbReference>
<sequence>MSFKANPIFESDFSDSAERFSQAIGQELSDAKLNETTASMFESKWREAIEQGWQACLVPEEQGGLGGSLTDFCSLLEAASRHALRLPVASGFGIPAILLGALQNTSVQPMLASIAQGEMNIQPVVLDPGACDLRFMQDTLRAGIEADGSVVLNGQIGGVEQVPGSSAILLVCPSDGALTESPDSNHPVIASLEWRDVTRWQAQAERIDGRTTISLVFDQVRLPPGQVLATGAQAANAVSKARDFGCLFACAGAGGAMGMNIEQTLQYLRDRQQFGVSLSSFQALRHYMAAIYAKYECYRALVRAIVGRVQQNGQVDHQELSLLKVYLGQVGQMIAHTVIQVHGGMGMTEDLFASRLNKSILMASMEYGDGQFHTGQLLDARLASA</sequence>
<keyword evidence="5" id="KW-0560">Oxidoreductase</keyword>
<evidence type="ECO:0000313" key="9">
    <source>
        <dbReference type="Proteomes" id="UP000244571"/>
    </source>
</evidence>
<gene>
    <name evidence="8" type="ORF">DBV39_02815</name>
</gene>
<comment type="similarity">
    <text evidence="2">Belongs to the acyl-CoA dehydrogenase family.</text>
</comment>
<dbReference type="InterPro" id="IPR037069">
    <property type="entry name" value="AcylCoA_DH/ox_N_sf"/>
</dbReference>
<comment type="cofactor">
    <cofactor evidence="1">
        <name>FAD</name>
        <dbReference type="ChEBI" id="CHEBI:57692"/>
    </cofactor>
</comment>
<evidence type="ECO:0000259" key="7">
    <source>
        <dbReference type="Pfam" id="PF02771"/>
    </source>
</evidence>
<dbReference type="PANTHER" id="PTHR43884">
    <property type="entry name" value="ACYL-COA DEHYDROGENASE"/>
    <property type="match status" value="1"/>
</dbReference>
<evidence type="ECO:0000256" key="2">
    <source>
        <dbReference type="ARBA" id="ARBA00009347"/>
    </source>
</evidence>
<evidence type="ECO:0000256" key="3">
    <source>
        <dbReference type="ARBA" id="ARBA00022630"/>
    </source>
</evidence>
<dbReference type="AlphaFoldDB" id="A0A2R4XGB8"/>
<accession>A0A2R4XGB8</accession>
<dbReference type="EMBL" id="CP028901">
    <property type="protein sequence ID" value="AWB32825.1"/>
    <property type="molecule type" value="Genomic_DNA"/>
</dbReference>
<protein>
    <recommendedName>
        <fullName evidence="10">Acyl-CoA dehydrogenase</fullName>
    </recommendedName>
</protein>
<dbReference type="Gene3D" id="1.20.140.10">
    <property type="entry name" value="Butyryl-CoA Dehydrogenase, subunit A, domain 3"/>
    <property type="match status" value="1"/>
</dbReference>
<feature type="domain" description="Acyl-CoA dehydrogenase/oxidase N-terminal" evidence="7">
    <location>
        <begin position="15"/>
        <end position="88"/>
    </location>
</feature>
<dbReference type="InterPro" id="IPR009100">
    <property type="entry name" value="AcylCoA_DH/oxidase_NM_dom_sf"/>
</dbReference>
<dbReference type="Pfam" id="PF02771">
    <property type="entry name" value="Acyl-CoA_dh_N"/>
    <property type="match status" value="1"/>
</dbReference>
<reference evidence="8 9" key="1">
    <citation type="submission" date="2018-04" db="EMBL/GenBank/DDBJ databases">
        <title>Bordetella sp. HZ20 isolated from seawater.</title>
        <authorList>
            <person name="Sun C."/>
        </authorList>
    </citation>
    <scope>NUCLEOTIDE SEQUENCE [LARGE SCALE GENOMIC DNA]</scope>
    <source>
        <strain evidence="8 9">HZ20</strain>
    </source>
</reference>
<dbReference type="PANTHER" id="PTHR43884:SF20">
    <property type="entry name" value="ACYL-COA DEHYDROGENASE FADE28"/>
    <property type="match status" value="1"/>
</dbReference>
<proteinExistence type="inferred from homology"/>
<organism evidence="8 9">
    <name type="scientific">Orrella marina</name>
    <dbReference type="NCBI Taxonomy" id="2163011"/>
    <lineage>
        <taxon>Bacteria</taxon>
        <taxon>Pseudomonadati</taxon>
        <taxon>Pseudomonadota</taxon>
        <taxon>Betaproteobacteria</taxon>
        <taxon>Burkholderiales</taxon>
        <taxon>Alcaligenaceae</taxon>
        <taxon>Orrella</taxon>
    </lineage>
</organism>
<dbReference type="GO" id="GO:0003995">
    <property type="term" value="F:acyl-CoA dehydrogenase activity"/>
    <property type="evidence" value="ECO:0007669"/>
    <property type="project" value="TreeGrafter"/>
</dbReference>
<dbReference type="SUPFAM" id="SSF47203">
    <property type="entry name" value="Acyl-CoA dehydrogenase C-terminal domain-like"/>
    <property type="match status" value="1"/>
</dbReference>
<evidence type="ECO:0000313" key="8">
    <source>
        <dbReference type="EMBL" id="AWB32825.1"/>
    </source>
</evidence>
<dbReference type="GO" id="GO:0050660">
    <property type="term" value="F:flavin adenine dinucleotide binding"/>
    <property type="evidence" value="ECO:0007669"/>
    <property type="project" value="InterPro"/>
</dbReference>
<evidence type="ECO:0000256" key="5">
    <source>
        <dbReference type="ARBA" id="ARBA00023002"/>
    </source>
</evidence>